<keyword evidence="2" id="KW-1185">Reference proteome</keyword>
<gene>
    <name evidence="1" type="ORF">EDD63_1113</name>
</gene>
<accession>A0A4R7ZUF4</accession>
<protein>
    <submittedName>
        <fullName evidence="1">Uncharacterized protein</fullName>
    </submittedName>
</protein>
<proteinExistence type="predicted"/>
<dbReference type="Proteomes" id="UP000294743">
    <property type="component" value="Unassembled WGS sequence"/>
</dbReference>
<sequence length="47" mass="5008">MIKIKLKNSAVSAVSRAIAKKNQRQPLAVGIASVNYATDPQSLNKAL</sequence>
<reference evidence="1 2" key="1">
    <citation type="submission" date="2019-03" db="EMBL/GenBank/DDBJ databases">
        <title>Genomic Encyclopedia of Type Strains, Phase IV (KMG-IV): sequencing the most valuable type-strain genomes for metagenomic binning, comparative biology and taxonomic classification.</title>
        <authorList>
            <person name="Goeker M."/>
        </authorList>
    </citation>
    <scope>NUCLEOTIDE SEQUENCE [LARGE SCALE GENOMIC DNA]</scope>
    <source>
        <strain evidence="1 2">DSM 28867</strain>
    </source>
</reference>
<dbReference type="AlphaFoldDB" id="A0A4R7ZUF4"/>
<evidence type="ECO:0000313" key="2">
    <source>
        <dbReference type="Proteomes" id="UP000294743"/>
    </source>
</evidence>
<name>A0A4R7ZUF4_9FIRM</name>
<dbReference type="EMBL" id="SODD01000011">
    <property type="protein sequence ID" value="TDW20591.1"/>
    <property type="molecule type" value="Genomic_DNA"/>
</dbReference>
<evidence type="ECO:0000313" key="1">
    <source>
        <dbReference type="EMBL" id="TDW20591.1"/>
    </source>
</evidence>
<dbReference type="RefSeq" id="WP_166667543.1">
    <property type="nucleotide sequence ID" value="NZ_SODD01000011.1"/>
</dbReference>
<comment type="caution">
    <text evidence="1">The sequence shown here is derived from an EMBL/GenBank/DDBJ whole genome shotgun (WGS) entry which is preliminary data.</text>
</comment>
<organism evidence="1 2">
    <name type="scientific">Breznakia blatticola</name>
    <dbReference type="NCBI Taxonomy" id="1754012"/>
    <lineage>
        <taxon>Bacteria</taxon>
        <taxon>Bacillati</taxon>
        <taxon>Bacillota</taxon>
        <taxon>Erysipelotrichia</taxon>
        <taxon>Erysipelotrichales</taxon>
        <taxon>Erysipelotrichaceae</taxon>
        <taxon>Breznakia</taxon>
    </lineage>
</organism>